<evidence type="ECO:0000256" key="1">
    <source>
        <dbReference type="SAM" id="Phobius"/>
    </source>
</evidence>
<dbReference type="OrthoDB" id="10464710at2759"/>
<feature type="transmembrane region" description="Helical" evidence="1">
    <location>
        <begin position="268"/>
        <end position="291"/>
    </location>
</feature>
<keyword evidence="1" id="KW-0472">Membrane</keyword>
<evidence type="ECO:0000259" key="2">
    <source>
        <dbReference type="Pfam" id="PF10328"/>
    </source>
</evidence>
<feature type="transmembrane region" description="Helical" evidence="1">
    <location>
        <begin position="89"/>
        <end position="110"/>
    </location>
</feature>
<dbReference type="PANTHER" id="PTHR46641:SF2">
    <property type="entry name" value="FMRFAMIDE RECEPTOR"/>
    <property type="match status" value="1"/>
</dbReference>
<comment type="caution">
    <text evidence="3">The sequence shown here is derived from an EMBL/GenBank/DDBJ whole genome shotgun (WGS) entry which is preliminary data.</text>
</comment>
<name>A0A3M7PAF9_BRAPC</name>
<dbReference type="AlphaFoldDB" id="A0A3M7PAF9"/>
<feature type="transmembrane region" description="Helical" evidence="1">
    <location>
        <begin position="13"/>
        <end position="37"/>
    </location>
</feature>
<keyword evidence="1" id="KW-1133">Transmembrane helix</keyword>
<feature type="transmembrane region" description="Helical" evidence="1">
    <location>
        <begin position="49"/>
        <end position="69"/>
    </location>
</feature>
<feature type="transmembrane region" description="Helical" evidence="1">
    <location>
        <begin position="175"/>
        <end position="200"/>
    </location>
</feature>
<protein>
    <recommendedName>
        <fullName evidence="2">7TM GPCR serpentine receptor class x (Srx) domain-containing protein</fullName>
    </recommendedName>
</protein>
<dbReference type="SUPFAM" id="SSF81321">
    <property type="entry name" value="Family A G protein-coupled receptor-like"/>
    <property type="match status" value="1"/>
</dbReference>
<feature type="transmembrane region" description="Helical" evidence="1">
    <location>
        <begin position="130"/>
        <end position="149"/>
    </location>
</feature>
<dbReference type="PANTHER" id="PTHR46641">
    <property type="entry name" value="FMRFAMIDE RECEPTOR-RELATED"/>
    <property type="match status" value="1"/>
</dbReference>
<dbReference type="Pfam" id="PF10328">
    <property type="entry name" value="7TM_GPCR_Srx"/>
    <property type="match status" value="1"/>
</dbReference>
<dbReference type="Proteomes" id="UP000276133">
    <property type="component" value="Unassembled WGS sequence"/>
</dbReference>
<feature type="transmembrane region" description="Helical" evidence="1">
    <location>
        <begin position="231"/>
        <end position="248"/>
    </location>
</feature>
<accession>A0A3M7PAF9</accession>
<organism evidence="3 4">
    <name type="scientific">Brachionus plicatilis</name>
    <name type="common">Marine rotifer</name>
    <name type="synonym">Brachionus muelleri</name>
    <dbReference type="NCBI Taxonomy" id="10195"/>
    <lineage>
        <taxon>Eukaryota</taxon>
        <taxon>Metazoa</taxon>
        <taxon>Spiralia</taxon>
        <taxon>Gnathifera</taxon>
        <taxon>Rotifera</taxon>
        <taxon>Eurotatoria</taxon>
        <taxon>Monogononta</taxon>
        <taxon>Pseudotrocha</taxon>
        <taxon>Ploima</taxon>
        <taxon>Brachionidae</taxon>
        <taxon>Brachionus</taxon>
    </lineage>
</organism>
<evidence type="ECO:0000313" key="4">
    <source>
        <dbReference type="Proteomes" id="UP000276133"/>
    </source>
</evidence>
<evidence type="ECO:0000313" key="3">
    <source>
        <dbReference type="EMBL" id="RMZ96081.1"/>
    </source>
</evidence>
<dbReference type="Gene3D" id="1.20.1070.10">
    <property type="entry name" value="Rhodopsin 7-helix transmembrane proteins"/>
    <property type="match status" value="1"/>
</dbReference>
<feature type="domain" description="7TM GPCR serpentine receptor class x (Srx)" evidence="2">
    <location>
        <begin position="22"/>
        <end position="292"/>
    </location>
</feature>
<gene>
    <name evidence="3" type="ORF">BpHYR1_030805</name>
</gene>
<dbReference type="InterPro" id="IPR019430">
    <property type="entry name" value="7TM_GPCR_serpentine_rcpt_Srx"/>
</dbReference>
<dbReference type="InterPro" id="IPR052954">
    <property type="entry name" value="GPCR-Ligand_Int"/>
</dbReference>
<keyword evidence="1" id="KW-0812">Transmembrane</keyword>
<proteinExistence type="predicted"/>
<dbReference type="STRING" id="10195.A0A3M7PAF9"/>
<dbReference type="EMBL" id="REGN01012309">
    <property type="protein sequence ID" value="RMZ96081.1"/>
    <property type="molecule type" value="Genomic_DNA"/>
</dbReference>
<sequence length="310" mass="35543">MNSSASLNTTIDFIYTFVIPSICFCGILANALNLFILNDPSLKNVIYKYLVINAISNLFYYTICFFIFLPRCGSFCTISHSYPPQFYLYLFYNYLKNIASYASILIELLVSLQRLAFVLNIQNFNINKSCFISMVLIAISSILNLPLLLSKSIKFTSHYLVVLSEFGQSELGKSLVIVISVTRGFVLISAILVANVVTVIKLKQRMDIKRSMRFAGQSRLEQNENKASRNLTLMVVVMGFLNFCAYLPNSAAYIMQEMFEPNNKFYRIYLVSSNLIFLLVKTSDVFVFYFFNKSLKKVFKKMLSKYFCSC</sequence>
<reference evidence="3 4" key="1">
    <citation type="journal article" date="2018" name="Sci. Rep.">
        <title>Genomic signatures of local adaptation to the degree of environmental predictability in rotifers.</title>
        <authorList>
            <person name="Franch-Gras L."/>
            <person name="Hahn C."/>
            <person name="Garcia-Roger E.M."/>
            <person name="Carmona M.J."/>
            <person name="Serra M."/>
            <person name="Gomez A."/>
        </authorList>
    </citation>
    <scope>NUCLEOTIDE SEQUENCE [LARGE SCALE GENOMIC DNA]</scope>
    <source>
        <strain evidence="3">HYR1</strain>
    </source>
</reference>
<keyword evidence="4" id="KW-1185">Reference proteome</keyword>